<gene>
    <name evidence="2" type="ORF">METZ01_LOCUS203581</name>
</gene>
<evidence type="ECO:0000259" key="1">
    <source>
        <dbReference type="Pfam" id="PF07238"/>
    </source>
</evidence>
<dbReference type="GO" id="GO:0035438">
    <property type="term" value="F:cyclic-di-GMP binding"/>
    <property type="evidence" value="ECO:0007669"/>
    <property type="project" value="InterPro"/>
</dbReference>
<name>A0A382ELE9_9ZZZZ</name>
<proteinExistence type="predicted"/>
<sequence length="122" mass="13612">MVRNESLNQLRRYTRYPIGVTFKLRENDEMSSGEVLFDTINVSGGGAFLRSELLLDVGVEVEVTFSLPNSEQTVSTTARVAWVTRGSSGKREPGMGIEFISLAEKERGLIEDQIQRRLADST</sequence>
<feature type="domain" description="PilZ" evidence="1">
    <location>
        <begin position="9"/>
        <end position="114"/>
    </location>
</feature>
<accession>A0A382ELE9</accession>
<reference evidence="2" key="1">
    <citation type="submission" date="2018-05" db="EMBL/GenBank/DDBJ databases">
        <authorList>
            <person name="Lanie J.A."/>
            <person name="Ng W.-L."/>
            <person name="Kazmierczak K.M."/>
            <person name="Andrzejewski T.M."/>
            <person name="Davidsen T.M."/>
            <person name="Wayne K.J."/>
            <person name="Tettelin H."/>
            <person name="Glass J.I."/>
            <person name="Rusch D."/>
            <person name="Podicherti R."/>
            <person name="Tsui H.-C.T."/>
            <person name="Winkler M.E."/>
        </authorList>
    </citation>
    <scope>NUCLEOTIDE SEQUENCE</scope>
</reference>
<dbReference type="AlphaFoldDB" id="A0A382ELE9"/>
<dbReference type="Pfam" id="PF07238">
    <property type="entry name" value="PilZ"/>
    <property type="match status" value="1"/>
</dbReference>
<dbReference type="SUPFAM" id="SSF141371">
    <property type="entry name" value="PilZ domain-like"/>
    <property type="match status" value="1"/>
</dbReference>
<dbReference type="EMBL" id="UINC01044799">
    <property type="protein sequence ID" value="SVB50727.1"/>
    <property type="molecule type" value="Genomic_DNA"/>
</dbReference>
<evidence type="ECO:0000313" key="2">
    <source>
        <dbReference type="EMBL" id="SVB50727.1"/>
    </source>
</evidence>
<protein>
    <recommendedName>
        <fullName evidence="1">PilZ domain-containing protein</fullName>
    </recommendedName>
</protein>
<dbReference type="Gene3D" id="2.40.10.220">
    <property type="entry name" value="predicted glycosyltransferase like domains"/>
    <property type="match status" value="1"/>
</dbReference>
<dbReference type="InterPro" id="IPR009875">
    <property type="entry name" value="PilZ_domain"/>
</dbReference>
<organism evidence="2">
    <name type="scientific">marine metagenome</name>
    <dbReference type="NCBI Taxonomy" id="408172"/>
    <lineage>
        <taxon>unclassified sequences</taxon>
        <taxon>metagenomes</taxon>
        <taxon>ecological metagenomes</taxon>
    </lineage>
</organism>